<dbReference type="AlphaFoldDB" id="A0AAW1MVW1"/>
<evidence type="ECO:0000313" key="2">
    <source>
        <dbReference type="EMBL" id="KAK9750738.1"/>
    </source>
</evidence>
<dbReference type="InterPro" id="IPR050796">
    <property type="entry name" value="SCF_F-box_component"/>
</dbReference>
<proteinExistence type="predicted"/>
<name>A0AAW1MVW1_SAPOF</name>
<feature type="domain" description="F-box" evidence="1">
    <location>
        <begin position="9"/>
        <end position="39"/>
    </location>
</feature>
<dbReference type="Proteomes" id="UP001443914">
    <property type="component" value="Unassembled WGS sequence"/>
</dbReference>
<evidence type="ECO:0000259" key="1">
    <source>
        <dbReference type="Pfam" id="PF00646"/>
    </source>
</evidence>
<keyword evidence="3" id="KW-1185">Reference proteome</keyword>
<evidence type="ECO:0000313" key="3">
    <source>
        <dbReference type="Proteomes" id="UP001443914"/>
    </source>
</evidence>
<dbReference type="InterPro" id="IPR001810">
    <property type="entry name" value="F-box_dom"/>
</dbReference>
<reference evidence="2" key="1">
    <citation type="submission" date="2024-03" db="EMBL/GenBank/DDBJ databases">
        <title>WGS assembly of Saponaria officinalis var. Norfolk2.</title>
        <authorList>
            <person name="Jenkins J."/>
            <person name="Shu S."/>
            <person name="Grimwood J."/>
            <person name="Barry K."/>
            <person name="Goodstein D."/>
            <person name="Schmutz J."/>
            <person name="Leebens-Mack J."/>
            <person name="Osbourn A."/>
        </authorList>
    </citation>
    <scope>NUCLEOTIDE SEQUENCE [LARGE SCALE GENOMIC DNA]</scope>
    <source>
        <strain evidence="2">JIC</strain>
    </source>
</reference>
<protein>
    <recommendedName>
        <fullName evidence="1">F-box domain-containing protein</fullName>
    </recommendedName>
</protein>
<gene>
    <name evidence="2" type="ORF">RND81_02G218000</name>
</gene>
<dbReference type="SUPFAM" id="SSF81383">
    <property type="entry name" value="F-box domain"/>
    <property type="match status" value="1"/>
</dbReference>
<dbReference type="PANTHER" id="PTHR31672">
    <property type="entry name" value="BNACNNG10540D PROTEIN"/>
    <property type="match status" value="1"/>
</dbReference>
<organism evidence="2 3">
    <name type="scientific">Saponaria officinalis</name>
    <name type="common">Common soapwort</name>
    <name type="synonym">Lychnis saponaria</name>
    <dbReference type="NCBI Taxonomy" id="3572"/>
    <lineage>
        <taxon>Eukaryota</taxon>
        <taxon>Viridiplantae</taxon>
        <taxon>Streptophyta</taxon>
        <taxon>Embryophyta</taxon>
        <taxon>Tracheophyta</taxon>
        <taxon>Spermatophyta</taxon>
        <taxon>Magnoliopsida</taxon>
        <taxon>eudicotyledons</taxon>
        <taxon>Gunneridae</taxon>
        <taxon>Pentapetalae</taxon>
        <taxon>Caryophyllales</taxon>
        <taxon>Caryophyllaceae</taxon>
        <taxon>Caryophylleae</taxon>
        <taxon>Saponaria</taxon>
    </lineage>
</organism>
<comment type="caution">
    <text evidence="2">The sequence shown here is derived from an EMBL/GenBank/DDBJ whole genome shotgun (WGS) entry which is preliminary data.</text>
</comment>
<accession>A0AAW1MVW1</accession>
<dbReference type="EMBL" id="JBDFQZ010000002">
    <property type="protein sequence ID" value="KAK9750738.1"/>
    <property type="molecule type" value="Genomic_DNA"/>
</dbReference>
<dbReference type="PANTHER" id="PTHR31672:SF13">
    <property type="entry name" value="F-BOX PROTEIN CPR30-LIKE"/>
    <property type="match status" value="1"/>
</dbReference>
<dbReference type="Pfam" id="PF00646">
    <property type="entry name" value="F-box"/>
    <property type="match status" value="1"/>
</dbReference>
<dbReference type="InterPro" id="IPR036047">
    <property type="entry name" value="F-box-like_dom_sf"/>
</dbReference>
<sequence length="354" mass="41810">MFVNTDQMTEILVRLPIKDVIRSKLVCKCWNTIICSPEFARFHRQHQCHRDDNLLLHVFMFCPSRRTNFPNLYTFKIDPCDLDLFDKSCYWACTLKKPAEKLRHKFNNKNHSHPIATCNGLICFVVGLKHKAICLWNPAIHEYCHIRGPRRQSNKAPFACIFTLKTKKWRQLECSADDSQITAFFLVKKIETHEPAASRPVLAGDTLYWGIKDDQKTINPNNHLLAFNITKESFEIIHIPKTRNNCTNTHHCVEFFICQIRQYLCACWVYNELDDNDPRGPWLYLEGWILENKQWKFLLKFRSFEKFFHSEYRDPLPKLFELEEQHKFLVLSTEFKSGVVFDPRGPIPILIGLM</sequence>
<dbReference type="Gene3D" id="1.20.1280.50">
    <property type="match status" value="1"/>
</dbReference>